<evidence type="ECO:0000256" key="1">
    <source>
        <dbReference type="SAM" id="MobiDB-lite"/>
    </source>
</evidence>
<evidence type="ECO:0000313" key="3">
    <source>
        <dbReference type="Proteomes" id="UP001237642"/>
    </source>
</evidence>
<sequence>MVINLLSFIESGRVEKGFLQGLMYMFDCLVSLAERERERINPKEKKRGEVEAMMKKKSDVMMMKKKSDVTNDKECGGSCSSRKRKKMIDENVNQLHNKKRKLKIKTLSPRPAYEEGDVLDLCDLLFTKDRDFLVTYKDRDRPVQAKHLEA</sequence>
<protein>
    <submittedName>
        <fullName evidence="2">Uncharacterized protein</fullName>
    </submittedName>
</protein>
<feature type="region of interest" description="Disordered" evidence="1">
    <location>
        <begin position="42"/>
        <end position="81"/>
    </location>
</feature>
<reference evidence="2" key="1">
    <citation type="submission" date="2023-02" db="EMBL/GenBank/DDBJ databases">
        <title>Genome of toxic invasive species Heracleum sosnowskyi carries increased number of genes despite the absence of recent whole-genome duplications.</title>
        <authorList>
            <person name="Schelkunov M."/>
            <person name="Shtratnikova V."/>
            <person name="Makarenko M."/>
            <person name="Klepikova A."/>
            <person name="Omelchenko D."/>
            <person name="Novikova G."/>
            <person name="Obukhova E."/>
            <person name="Bogdanov V."/>
            <person name="Penin A."/>
            <person name="Logacheva M."/>
        </authorList>
    </citation>
    <scope>NUCLEOTIDE SEQUENCE</scope>
    <source>
        <strain evidence="2">Hsosn_3</strain>
        <tissue evidence="2">Leaf</tissue>
    </source>
</reference>
<gene>
    <name evidence="2" type="ORF">POM88_005127</name>
</gene>
<accession>A0AAD8JN33</accession>
<organism evidence="2 3">
    <name type="scientific">Heracleum sosnowskyi</name>
    <dbReference type="NCBI Taxonomy" id="360622"/>
    <lineage>
        <taxon>Eukaryota</taxon>
        <taxon>Viridiplantae</taxon>
        <taxon>Streptophyta</taxon>
        <taxon>Embryophyta</taxon>
        <taxon>Tracheophyta</taxon>
        <taxon>Spermatophyta</taxon>
        <taxon>Magnoliopsida</taxon>
        <taxon>eudicotyledons</taxon>
        <taxon>Gunneridae</taxon>
        <taxon>Pentapetalae</taxon>
        <taxon>asterids</taxon>
        <taxon>campanulids</taxon>
        <taxon>Apiales</taxon>
        <taxon>Apiaceae</taxon>
        <taxon>Apioideae</taxon>
        <taxon>apioid superclade</taxon>
        <taxon>Tordylieae</taxon>
        <taxon>Tordyliinae</taxon>
        <taxon>Heracleum</taxon>
    </lineage>
</organism>
<dbReference type="AlphaFoldDB" id="A0AAD8JN33"/>
<dbReference type="EMBL" id="JAUIZM010000001">
    <property type="protein sequence ID" value="KAK1405522.1"/>
    <property type="molecule type" value="Genomic_DNA"/>
</dbReference>
<name>A0AAD8JN33_9APIA</name>
<reference evidence="2" key="2">
    <citation type="submission" date="2023-05" db="EMBL/GenBank/DDBJ databases">
        <authorList>
            <person name="Schelkunov M.I."/>
        </authorList>
    </citation>
    <scope>NUCLEOTIDE SEQUENCE</scope>
    <source>
        <strain evidence="2">Hsosn_3</strain>
        <tissue evidence="2">Leaf</tissue>
    </source>
</reference>
<dbReference type="Proteomes" id="UP001237642">
    <property type="component" value="Unassembled WGS sequence"/>
</dbReference>
<keyword evidence="3" id="KW-1185">Reference proteome</keyword>
<evidence type="ECO:0000313" key="2">
    <source>
        <dbReference type="EMBL" id="KAK1405522.1"/>
    </source>
</evidence>
<proteinExistence type="predicted"/>
<feature type="compositionally biased region" description="Basic and acidic residues" evidence="1">
    <location>
        <begin position="42"/>
        <end position="59"/>
    </location>
</feature>
<feature type="compositionally biased region" description="Basic and acidic residues" evidence="1">
    <location>
        <begin position="65"/>
        <end position="75"/>
    </location>
</feature>
<comment type="caution">
    <text evidence="2">The sequence shown here is derived from an EMBL/GenBank/DDBJ whole genome shotgun (WGS) entry which is preliminary data.</text>
</comment>